<keyword evidence="2" id="KW-1185">Reference proteome</keyword>
<accession>A0A9P7GML0</accession>
<proteinExistence type="predicted"/>
<dbReference type="Proteomes" id="UP000717328">
    <property type="component" value="Unassembled WGS sequence"/>
</dbReference>
<sequence>MSVEKLLRQVPGVNATPVLPWIIAQGLSSVGISDLEQARQWLVQTFNAETELQDKKSTLVRDSVALEARSTALAHAQNALTMLTLDFVDIAPRVERFAEAWVSAHQDIRFLATGVRAGKVDIKKNFSTRVKDVGEACRAVRRAMEDYYWDVEVTGVLKNGPPEVLVTLKSKL</sequence>
<gene>
    <name evidence="1" type="ORF">H0H81_000434</name>
</gene>
<comment type="caution">
    <text evidence="1">The sequence shown here is derived from an EMBL/GenBank/DDBJ whole genome shotgun (WGS) entry which is preliminary data.</text>
</comment>
<name>A0A9P7GML0_9AGAR</name>
<dbReference type="AlphaFoldDB" id="A0A9P7GML0"/>
<protein>
    <submittedName>
        <fullName evidence="1">Uncharacterized protein</fullName>
    </submittedName>
</protein>
<evidence type="ECO:0000313" key="2">
    <source>
        <dbReference type="Proteomes" id="UP000717328"/>
    </source>
</evidence>
<reference evidence="1" key="1">
    <citation type="submission" date="2021-02" db="EMBL/GenBank/DDBJ databases">
        <authorList>
            <person name="Nieuwenhuis M."/>
            <person name="Van De Peppel L.J.J."/>
        </authorList>
    </citation>
    <scope>NUCLEOTIDE SEQUENCE</scope>
    <source>
        <strain evidence="1">D49</strain>
    </source>
</reference>
<organism evidence="1 2">
    <name type="scientific">Sphagnurus paluster</name>
    <dbReference type="NCBI Taxonomy" id="117069"/>
    <lineage>
        <taxon>Eukaryota</taxon>
        <taxon>Fungi</taxon>
        <taxon>Dikarya</taxon>
        <taxon>Basidiomycota</taxon>
        <taxon>Agaricomycotina</taxon>
        <taxon>Agaricomycetes</taxon>
        <taxon>Agaricomycetidae</taxon>
        <taxon>Agaricales</taxon>
        <taxon>Tricholomatineae</taxon>
        <taxon>Lyophyllaceae</taxon>
        <taxon>Sphagnurus</taxon>
    </lineage>
</organism>
<evidence type="ECO:0000313" key="1">
    <source>
        <dbReference type="EMBL" id="KAG5653432.1"/>
    </source>
</evidence>
<reference evidence="1" key="2">
    <citation type="submission" date="2021-10" db="EMBL/GenBank/DDBJ databases">
        <title>Phylogenomics reveals ancestral predisposition of the termite-cultivated fungus Termitomyces towards a domesticated lifestyle.</title>
        <authorList>
            <person name="Auxier B."/>
            <person name="Grum-Grzhimaylo A."/>
            <person name="Cardenas M.E."/>
            <person name="Lodge J.D."/>
            <person name="Laessoe T."/>
            <person name="Pedersen O."/>
            <person name="Smith M.E."/>
            <person name="Kuyper T.W."/>
            <person name="Franco-Molano E.A."/>
            <person name="Baroni T.J."/>
            <person name="Aanen D.K."/>
        </authorList>
    </citation>
    <scope>NUCLEOTIDE SEQUENCE</scope>
    <source>
        <strain evidence="1">D49</strain>
    </source>
</reference>
<dbReference type="EMBL" id="JABCKI010000053">
    <property type="protein sequence ID" value="KAG5653432.1"/>
    <property type="molecule type" value="Genomic_DNA"/>
</dbReference>